<dbReference type="PIRSF" id="PIRSF021287">
    <property type="entry name" value="Biofilm_formation_YmcA"/>
    <property type="match status" value="1"/>
</dbReference>
<dbReference type="InterPro" id="IPR023378">
    <property type="entry name" value="YheA/YmcA-like_dom_sf"/>
</dbReference>
<comment type="caution">
    <text evidence="2">The sequence shown here is derived from an EMBL/GenBank/DDBJ whole genome shotgun (WGS) entry which is preliminary data.</text>
</comment>
<protein>
    <recommendedName>
        <fullName evidence="4">YlbF family regulator</fullName>
    </recommendedName>
</protein>
<evidence type="ECO:0000313" key="2">
    <source>
        <dbReference type="EMBL" id="RIN01878.1"/>
    </source>
</evidence>
<dbReference type="Gene3D" id="1.20.1500.10">
    <property type="entry name" value="YheA/YmcA-like"/>
    <property type="match status" value="1"/>
</dbReference>
<reference evidence="2 3" key="1">
    <citation type="journal article" date="2016" name="Front. Microbiol.">
        <title>Comprehensive Phylogenetic Analysis of Bovine Non-aureus Staphylococci Species Based on Whole-Genome Sequencing.</title>
        <authorList>
            <person name="Naushad S."/>
            <person name="Barkema H.W."/>
            <person name="Luby C."/>
            <person name="Condas L.A."/>
            <person name="Nobrega D.B."/>
            <person name="Carson D.A."/>
            <person name="De Buck J."/>
        </authorList>
    </citation>
    <scope>NUCLEOTIDE SEQUENCE [LARGE SCALE GENOMIC DNA]</scope>
    <source>
        <strain evidence="2 3">SNUC 4554</strain>
    </source>
</reference>
<dbReference type="RefSeq" id="WP_039066705.1">
    <property type="nucleotide sequence ID" value="NZ_CP188207.1"/>
</dbReference>
<dbReference type="InterPro" id="IPR010368">
    <property type="entry name" value="Com_YlbF"/>
</dbReference>
<name>A0A418IH46_9STAP</name>
<sequence length="119" mass="14088">MYEKEEILAKADRISERIKALDTVKEYHNVESQIHQNKNIEQRMKELKKNQKQSVNLQNYGKTQALKASEDKIQHIEEDINILPIVEEFRESQTEANDLLQMMISTMSDRLNQQLEDKD</sequence>
<keyword evidence="1" id="KW-0175">Coiled coil</keyword>
<keyword evidence="3" id="KW-1185">Reference proteome</keyword>
<dbReference type="InterPro" id="IPR016783">
    <property type="entry name" value="Biofilm_formation_YmcA"/>
</dbReference>
<dbReference type="SUPFAM" id="SSF158622">
    <property type="entry name" value="YheA/YmcA-like"/>
    <property type="match status" value="1"/>
</dbReference>
<evidence type="ECO:0008006" key="4">
    <source>
        <dbReference type="Google" id="ProtNLM"/>
    </source>
</evidence>
<dbReference type="EMBL" id="QXUF01000020">
    <property type="protein sequence ID" value="RIN01878.1"/>
    <property type="molecule type" value="Genomic_DNA"/>
</dbReference>
<evidence type="ECO:0000256" key="1">
    <source>
        <dbReference type="SAM" id="Coils"/>
    </source>
</evidence>
<dbReference type="PANTHER" id="PTHR38448">
    <property type="entry name" value="REGULATORY PROTEIN YLBF-RELATED"/>
    <property type="match status" value="1"/>
</dbReference>
<feature type="coiled-coil region" evidence="1">
    <location>
        <begin position="30"/>
        <end position="57"/>
    </location>
</feature>
<dbReference type="AlphaFoldDB" id="A0A418IH46"/>
<dbReference type="Proteomes" id="UP000286317">
    <property type="component" value="Unassembled WGS sequence"/>
</dbReference>
<accession>A0A418IH46</accession>
<dbReference type="PANTHER" id="PTHR38448:SF1">
    <property type="entry name" value="YLBF FAMILY REGULATOR"/>
    <property type="match status" value="1"/>
</dbReference>
<gene>
    <name evidence="2" type="ORF">BU112_04465</name>
</gene>
<proteinExistence type="predicted"/>
<evidence type="ECO:0000313" key="3">
    <source>
        <dbReference type="Proteomes" id="UP000286317"/>
    </source>
</evidence>
<dbReference type="InterPro" id="IPR052767">
    <property type="entry name" value="Bact_com_dev_regulator"/>
</dbReference>
<dbReference type="OrthoDB" id="2167788at2"/>
<dbReference type="Pfam" id="PF06133">
    <property type="entry name" value="Com_YlbF"/>
    <property type="match status" value="1"/>
</dbReference>
<organism evidence="2 3">
    <name type="scientific">Staphylococcus shinii</name>
    <dbReference type="NCBI Taxonomy" id="2912228"/>
    <lineage>
        <taxon>Bacteria</taxon>
        <taxon>Bacillati</taxon>
        <taxon>Bacillota</taxon>
        <taxon>Bacilli</taxon>
        <taxon>Bacillales</taxon>
        <taxon>Staphylococcaceae</taxon>
        <taxon>Staphylococcus</taxon>
    </lineage>
</organism>